<dbReference type="AlphaFoldDB" id="A0A735RIR3"/>
<reference evidence="2" key="2">
    <citation type="submission" date="2018-07" db="EMBL/GenBank/DDBJ databases">
        <authorList>
            <consortium name="NCBI Pathogen Detection Project"/>
        </authorList>
    </citation>
    <scope>NUCLEOTIDE SEQUENCE</scope>
    <source>
        <strain evidence="2">128-87</strain>
    </source>
</reference>
<reference evidence="2" key="1">
    <citation type="journal article" date="2018" name="Genome Biol.">
        <title>SKESA: strategic k-mer extension for scrupulous assemblies.</title>
        <authorList>
            <person name="Souvorov A."/>
            <person name="Agarwala R."/>
            <person name="Lipman D.J."/>
        </authorList>
    </citation>
    <scope>NUCLEOTIDE SEQUENCE</scope>
    <source>
        <strain evidence="2">128-87</strain>
    </source>
</reference>
<comment type="caution">
    <text evidence="2">The sequence shown here is derived from an EMBL/GenBank/DDBJ whole genome shotgun (WGS) entry which is preliminary data.</text>
</comment>
<keyword evidence="1" id="KW-1133">Transmembrane helix</keyword>
<dbReference type="EMBL" id="DAASUW010000041">
    <property type="protein sequence ID" value="HAE7124727.1"/>
    <property type="molecule type" value="Genomic_DNA"/>
</dbReference>
<organism evidence="2">
    <name type="scientific">Salmonella enterica subsp. diarizonae serovar 48:i:z</name>
    <dbReference type="NCBI Taxonomy" id="1192842"/>
    <lineage>
        <taxon>Bacteria</taxon>
        <taxon>Pseudomonadati</taxon>
        <taxon>Pseudomonadota</taxon>
        <taxon>Gammaproteobacteria</taxon>
        <taxon>Enterobacterales</taxon>
        <taxon>Enterobacteriaceae</taxon>
        <taxon>Salmonella</taxon>
    </lineage>
</organism>
<protein>
    <submittedName>
        <fullName evidence="2">Uncharacterized protein</fullName>
    </submittedName>
</protein>
<name>A0A735RIR3_SALDZ</name>
<evidence type="ECO:0000313" key="2">
    <source>
        <dbReference type="EMBL" id="HAE7124727.1"/>
    </source>
</evidence>
<keyword evidence="1" id="KW-0472">Membrane</keyword>
<proteinExistence type="predicted"/>
<gene>
    <name evidence="2" type="ORF">GND69_004609</name>
</gene>
<accession>A0A735RIR3</accession>
<feature type="transmembrane region" description="Helical" evidence="1">
    <location>
        <begin position="12"/>
        <end position="35"/>
    </location>
</feature>
<keyword evidence="1" id="KW-0812">Transmembrane</keyword>
<evidence type="ECO:0000256" key="1">
    <source>
        <dbReference type="SAM" id="Phobius"/>
    </source>
</evidence>
<sequence length="57" mass="6660">MMNNDTRQKLIRFLVPGRLGTGFLLGAGFMLWLAIERKTEFDEFVLFIIDFLNLTHV</sequence>